<reference evidence="1" key="1">
    <citation type="submission" date="2019-08" db="EMBL/GenBank/DDBJ databases">
        <authorList>
            <person name="Kucharzyk K."/>
            <person name="Murdoch R.W."/>
            <person name="Higgins S."/>
            <person name="Loffler F."/>
        </authorList>
    </citation>
    <scope>NUCLEOTIDE SEQUENCE</scope>
</reference>
<comment type="caution">
    <text evidence="1">The sequence shown here is derived from an EMBL/GenBank/DDBJ whole genome shotgun (WGS) entry which is preliminary data.</text>
</comment>
<accession>A0A644XLC6</accession>
<sequence length="78" mass="8891">MSEINRVAHFVKKLSPNPVDALDRSDDCCKDDCKHDCKHDDCCKDDCKHDDCCKNDDCCPTRGIGYTDILLSLKDIQR</sequence>
<protein>
    <submittedName>
        <fullName evidence="1">Uncharacterized protein</fullName>
    </submittedName>
</protein>
<dbReference type="EMBL" id="VSSQ01002648">
    <property type="protein sequence ID" value="MPM16631.1"/>
    <property type="molecule type" value="Genomic_DNA"/>
</dbReference>
<gene>
    <name evidence="1" type="ORF">SDC9_63012</name>
</gene>
<dbReference type="AlphaFoldDB" id="A0A644XLC6"/>
<proteinExistence type="predicted"/>
<organism evidence="1">
    <name type="scientific">bioreactor metagenome</name>
    <dbReference type="NCBI Taxonomy" id="1076179"/>
    <lineage>
        <taxon>unclassified sequences</taxon>
        <taxon>metagenomes</taxon>
        <taxon>ecological metagenomes</taxon>
    </lineage>
</organism>
<name>A0A644XLC6_9ZZZZ</name>
<evidence type="ECO:0000313" key="1">
    <source>
        <dbReference type="EMBL" id="MPM16631.1"/>
    </source>
</evidence>